<evidence type="ECO:0000256" key="3">
    <source>
        <dbReference type="ARBA" id="ARBA00022448"/>
    </source>
</evidence>
<keyword evidence="3" id="KW-0813">Transport</keyword>
<organism evidence="8 9">
    <name type="scientific">Coccomyxa viridis</name>
    <dbReference type="NCBI Taxonomy" id="1274662"/>
    <lineage>
        <taxon>Eukaryota</taxon>
        <taxon>Viridiplantae</taxon>
        <taxon>Chlorophyta</taxon>
        <taxon>core chlorophytes</taxon>
        <taxon>Trebouxiophyceae</taxon>
        <taxon>Trebouxiophyceae incertae sedis</taxon>
        <taxon>Coccomyxaceae</taxon>
        <taxon>Coccomyxa</taxon>
    </lineage>
</organism>
<dbReference type="Gene3D" id="1.25.40.450">
    <property type="entry name" value="Nucleoporin, helical domain, N-terminal subdomain"/>
    <property type="match status" value="1"/>
</dbReference>
<evidence type="ECO:0000256" key="1">
    <source>
        <dbReference type="ARBA" id="ARBA00004123"/>
    </source>
</evidence>
<name>A0ABP1GC27_9CHLO</name>
<evidence type="ECO:0000256" key="5">
    <source>
        <dbReference type="SAM" id="MobiDB-lite"/>
    </source>
</evidence>
<protein>
    <submittedName>
        <fullName evidence="8">G11417 protein</fullName>
    </submittedName>
</protein>
<evidence type="ECO:0000313" key="8">
    <source>
        <dbReference type="EMBL" id="CAL5228311.1"/>
    </source>
</evidence>
<comment type="subcellular location">
    <subcellularLocation>
        <location evidence="1">Nucleus</location>
    </subcellularLocation>
</comment>
<dbReference type="InterPro" id="IPR004870">
    <property type="entry name" value="Nucleoporin_Nup155"/>
</dbReference>
<feature type="region of interest" description="Disordered" evidence="5">
    <location>
        <begin position="699"/>
        <end position="729"/>
    </location>
</feature>
<accession>A0ABP1GC27</accession>
<dbReference type="InterPro" id="IPR042533">
    <property type="entry name" value="Nucleoporin_Nup155_C_1"/>
</dbReference>
<dbReference type="PANTHER" id="PTHR10350">
    <property type="entry name" value="NUCLEAR PORE COMPLEX PROTEIN NUP155"/>
    <property type="match status" value="1"/>
</dbReference>
<dbReference type="Gene3D" id="1.20.58.1780">
    <property type="match status" value="1"/>
</dbReference>
<proteinExistence type="inferred from homology"/>
<gene>
    <name evidence="8" type="primary">g11417</name>
    <name evidence="8" type="ORF">VP750_LOCUS10217</name>
</gene>
<evidence type="ECO:0000256" key="2">
    <source>
        <dbReference type="ARBA" id="ARBA00007373"/>
    </source>
</evidence>
<comment type="similarity">
    <text evidence="2">Belongs to the non-repetitive/WGA-negative nucleoporin family.</text>
</comment>
<evidence type="ECO:0000256" key="4">
    <source>
        <dbReference type="ARBA" id="ARBA00023242"/>
    </source>
</evidence>
<dbReference type="InterPro" id="IPR042538">
    <property type="entry name" value="Nucleoporin_Nup155_C_3"/>
</dbReference>
<feature type="compositionally biased region" description="Basic and acidic residues" evidence="5">
    <location>
        <begin position="719"/>
        <end position="729"/>
    </location>
</feature>
<evidence type="ECO:0000259" key="7">
    <source>
        <dbReference type="Pfam" id="PF08801"/>
    </source>
</evidence>
<dbReference type="InterPro" id="IPR014908">
    <property type="entry name" value="Nucleoporin_Nup133/Nup155_N"/>
</dbReference>
<dbReference type="Pfam" id="PF03177">
    <property type="entry name" value="Nucleoporin_C"/>
    <property type="match status" value="1"/>
</dbReference>
<comment type="caution">
    <text evidence="8">The sequence shown here is derived from an EMBL/GenBank/DDBJ whole genome shotgun (WGS) entry which is preliminary data.</text>
</comment>
<dbReference type="Proteomes" id="UP001497392">
    <property type="component" value="Unassembled WGS sequence"/>
</dbReference>
<feature type="domain" description="Nucleoporin Nup133/Nup155-like N-terminal" evidence="7">
    <location>
        <begin position="89"/>
        <end position="527"/>
    </location>
</feature>
<keyword evidence="4" id="KW-0539">Nucleus</keyword>
<dbReference type="InterPro" id="IPR007187">
    <property type="entry name" value="Nucleoporin_Nup133/Nup155_C"/>
</dbReference>
<dbReference type="EMBL" id="CAXHTA020000018">
    <property type="protein sequence ID" value="CAL5228311.1"/>
    <property type="molecule type" value="Genomic_DNA"/>
</dbReference>
<dbReference type="Gene3D" id="1.25.40.440">
    <property type="entry name" value="Nucleoporin, helical domain, central subdomain"/>
    <property type="match status" value="1"/>
</dbReference>
<reference evidence="8 9" key="1">
    <citation type="submission" date="2024-06" db="EMBL/GenBank/DDBJ databases">
        <authorList>
            <person name="Kraege A."/>
            <person name="Thomma B."/>
        </authorList>
    </citation>
    <scope>NUCLEOTIDE SEQUENCE [LARGE SCALE GENOMIC DNA]</scope>
</reference>
<dbReference type="PANTHER" id="PTHR10350:SF6">
    <property type="entry name" value="NUCLEAR PORE COMPLEX PROTEIN NUP155"/>
    <property type="match status" value="1"/>
</dbReference>
<dbReference type="SUPFAM" id="SSF82171">
    <property type="entry name" value="DPP6 N-terminal domain-like"/>
    <property type="match status" value="1"/>
</dbReference>
<evidence type="ECO:0000259" key="6">
    <source>
        <dbReference type="Pfam" id="PF03177"/>
    </source>
</evidence>
<sequence length="1382" mass="150960">MSGLGPPPSQWQLDSPTPGRALAKSDALALAGKVDEVSNAWKNVKSITDGGKGVDLYDLLSHSVRDTQYSLQHPGWPAVLKPRSPIASNMPGMVLDRYNAVQKGCFCGVFPDIKRAWASVDNSLFLWRYDRWNDVPQEYSGEDETISAVGLVRPKPGIFVPAIQYLLVVCTTIEVVLLGLCLTPDQGGDPMGELLVQPLPAYSCSSDSVPMICVATTPDGRIFTGGQNGGVYEIVYSSRDTWRQKRMFKRDANTGWSSLYPSFWSSLFAKPSPILEIAVDTDRNILYTRSENSSIQVYDLGADGKDLKRVAEVANFAQAAERAAGGRDIFGGRSSADRKGAAVVHIAPVSPLESTRLHLVAVTADGRRVYFSACDSPTYGVPPRQQPRPSHLRAQIARQAPPLPSAASAPRSGSAQPSRSLEVVAARYSHGVLLLADTAGLQGRSRLLVASQDLTNPPGANSIGVSGLRETVTELEVLLPGIVCAMASDDSRSVIARQPDLAMRDELTTQLSLTPSRFVVINTAGVVELEKRRPVDTLALILEERNTAKLEQFFRSYGAAEVAAMCFMLATQSPSALPQAVMQQAKQALESPRLTGEAVIKEAGSGAHEDQNMPPNQGFDMGQAVPVAEPEWSAAYKGLCLYMARVLQPAWEEEIMVPISPGSQTLQPNIPHHMLMVLEDKLRALEHYLKEYQERRRLAVRSSPSSRHRQVHSGGYAEDAARGDPPAKRQKLAEAAKLEDQRVSGLRALVTRAAEGTFLIRLLSEHSLGRLAMRSDESIRRALREPLRLRDWVCSASGEATASGFISLLISEHRTATGGTTEDLSARLAQSCPAYFKEDDMIFYEASGLLQRAEAATAAAEKDHLTRSALKLMMKIPLSCDLGQVVKQLAHLGCYDGLLDLPLRRAAAVDPERAARLPGEAGRAAREARYDSAYVHTLTVLKGLFDPALANGSLPDMAPAERSTALKTLLQYAAQAEDPYFKEALYSTLVDLKATQQLLKMDSPGLLTYLRDAGGLPEGDATRRGAPIGPLSHRQVAHLEILAKLYILRYQYADAAAVYETLAVRKQGLGDEAVDLSERVEMYRSAVLQAKSQGNSDMIDRLDVRCRLVELQQRLVSNLEASSPQAPNDERLKDAIAELKEGPRELVDLYNEFACPWQQWGLALEMVEIANYSDAAYVRQLWDVYLRQGWDQAHQQAAAQRKPQQEVAAAGLAEMCQRVQDLGERFYPNEVVFPAAHVCQRLEQAAAGLWPEAGSMAPDEGSVQETMLRACRGQEAAVRRVYDQLLAVRGGEAGGEELHAPQLRLRLLQSLRRLLGAATQHLRERLPSLSVAQRRRGALREAGALAEACKSYAAEARRLAATAAAEDVASQFTELQQTLEAL</sequence>
<evidence type="ECO:0000313" key="9">
    <source>
        <dbReference type="Proteomes" id="UP001497392"/>
    </source>
</evidence>
<feature type="domain" description="Nucleoporin Nup133/Nup155-like C-terminal" evidence="6">
    <location>
        <begin position="633"/>
        <end position="1351"/>
    </location>
</feature>
<dbReference type="Pfam" id="PF08801">
    <property type="entry name" value="Nucleoporin_N"/>
    <property type="match status" value="1"/>
</dbReference>
<dbReference type="InterPro" id="IPR042537">
    <property type="entry name" value="Nucleoporin_Nup155_C_2"/>
</dbReference>
<dbReference type="Gene3D" id="1.20.120.1880">
    <property type="entry name" value="Nucleoporin, helical C-terminal domain"/>
    <property type="match status" value="1"/>
</dbReference>
<keyword evidence="9" id="KW-1185">Reference proteome</keyword>